<gene>
    <name evidence="2" type="ORF">R3P38DRAFT_787705</name>
</gene>
<protein>
    <submittedName>
        <fullName evidence="2">Uncharacterized protein</fullName>
    </submittedName>
</protein>
<feature type="transmembrane region" description="Helical" evidence="1">
    <location>
        <begin position="20"/>
        <end position="41"/>
    </location>
</feature>
<proteinExistence type="predicted"/>
<keyword evidence="1" id="KW-1133">Transmembrane helix</keyword>
<keyword evidence="1" id="KW-0472">Membrane</keyword>
<keyword evidence="1" id="KW-0812">Transmembrane</keyword>
<accession>A0AAW0C270</accession>
<organism evidence="2 3">
    <name type="scientific">Favolaschia claudopus</name>
    <dbReference type="NCBI Taxonomy" id="2862362"/>
    <lineage>
        <taxon>Eukaryota</taxon>
        <taxon>Fungi</taxon>
        <taxon>Dikarya</taxon>
        <taxon>Basidiomycota</taxon>
        <taxon>Agaricomycotina</taxon>
        <taxon>Agaricomycetes</taxon>
        <taxon>Agaricomycetidae</taxon>
        <taxon>Agaricales</taxon>
        <taxon>Marasmiineae</taxon>
        <taxon>Mycenaceae</taxon>
        <taxon>Favolaschia</taxon>
    </lineage>
</organism>
<dbReference type="Proteomes" id="UP001362999">
    <property type="component" value="Unassembled WGS sequence"/>
</dbReference>
<name>A0AAW0C270_9AGAR</name>
<reference evidence="2 3" key="1">
    <citation type="journal article" date="2024" name="J Genomics">
        <title>Draft genome sequencing and assembly of Favolaschia claudopus CIRM-BRFM 2984 isolated from oak limbs.</title>
        <authorList>
            <person name="Navarro D."/>
            <person name="Drula E."/>
            <person name="Chaduli D."/>
            <person name="Cazenave R."/>
            <person name="Ahrendt S."/>
            <person name="Wang J."/>
            <person name="Lipzen A."/>
            <person name="Daum C."/>
            <person name="Barry K."/>
            <person name="Grigoriev I.V."/>
            <person name="Favel A."/>
            <person name="Rosso M.N."/>
            <person name="Martin F."/>
        </authorList>
    </citation>
    <scope>NUCLEOTIDE SEQUENCE [LARGE SCALE GENOMIC DNA]</scope>
    <source>
        <strain evidence="2 3">CIRM-BRFM 2984</strain>
    </source>
</reference>
<evidence type="ECO:0000313" key="3">
    <source>
        <dbReference type="Proteomes" id="UP001362999"/>
    </source>
</evidence>
<sequence length="122" mass="13582">MWLSRLIDVDALRPRPCLCARYISIFFPFQFVQLIFARSWISPHSFWLSLPFRGFPVAVTIVWIAIVLSGRILVGGIVMTRVSLVGNVLSTPCVSTGRVLSGWQSEVLKHCALSRSSTLSSS</sequence>
<evidence type="ECO:0000256" key="1">
    <source>
        <dbReference type="SAM" id="Phobius"/>
    </source>
</evidence>
<keyword evidence="3" id="KW-1185">Reference proteome</keyword>
<dbReference type="AlphaFoldDB" id="A0AAW0C270"/>
<feature type="transmembrane region" description="Helical" evidence="1">
    <location>
        <begin position="53"/>
        <end position="74"/>
    </location>
</feature>
<dbReference type="EMBL" id="JAWWNJ010000023">
    <property type="protein sequence ID" value="KAK7033212.1"/>
    <property type="molecule type" value="Genomic_DNA"/>
</dbReference>
<evidence type="ECO:0000313" key="2">
    <source>
        <dbReference type="EMBL" id="KAK7033212.1"/>
    </source>
</evidence>
<comment type="caution">
    <text evidence="2">The sequence shown here is derived from an EMBL/GenBank/DDBJ whole genome shotgun (WGS) entry which is preliminary data.</text>
</comment>